<dbReference type="Proteomes" id="UP000069241">
    <property type="component" value="Chromosome"/>
</dbReference>
<organism evidence="2 3">
    <name type="scientific">Desulfovibrio fairfieldensis</name>
    <dbReference type="NCBI Taxonomy" id="44742"/>
    <lineage>
        <taxon>Bacteria</taxon>
        <taxon>Pseudomonadati</taxon>
        <taxon>Thermodesulfobacteriota</taxon>
        <taxon>Desulfovibrionia</taxon>
        <taxon>Desulfovibrionales</taxon>
        <taxon>Desulfovibrionaceae</taxon>
        <taxon>Desulfovibrio</taxon>
    </lineage>
</organism>
<dbReference type="KEGG" id="dfi:AXF13_04985"/>
<dbReference type="AlphaFoldDB" id="A0A0X8JIN6"/>
<proteinExistence type="predicted"/>
<feature type="compositionally biased region" description="Polar residues" evidence="1">
    <location>
        <begin position="1"/>
        <end position="20"/>
    </location>
</feature>
<evidence type="ECO:0000313" key="2">
    <source>
        <dbReference type="EMBL" id="AMD89520.1"/>
    </source>
</evidence>
<feature type="region of interest" description="Disordered" evidence="1">
    <location>
        <begin position="1"/>
        <end position="38"/>
    </location>
</feature>
<dbReference type="EMBL" id="CP014229">
    <property type="protein sequence ID" value="AMD89520.1"/>
    <property type="molecule type" value="Genomic_DNA"/>
</dbReference>
<accession>A0A0X8JIN6</accession>
<sequence length="72" mass="7244">MAGPTSGNAGACMSGNTARMTSGKAVADTRPGMGRRMPRATAMPTVIRAATPATAALAAIFRINGRGLVRQA</sequence>
<name>A0A0X8JIN6_9BACT</name>
<keyword evidence="3" id="KW-1185">Reference proteome</keyword>
<evidence type="ECO:0000256" key="1">
    <source>
        <dbReference type="SAM" id="MobiDB-lite"/>
    </source>
</evidence>
<evidence type="ECO:0000313" key="3">
    <source>
        <dbReference type="Proteomes" id="UP000069241"/>
    </source>
</evidence>
<reference evidence="3" key="1">
    <citation type="submission" date="2016-02" db="EMBL/GenBank/DDBJ databases">
        <authorList>
            <person name="Holder M.E."/>
            <person name="Ajami N.J."/>
            <person name="Petrosino J.F."/>
        </authorList>
    </citation>
    <scope>NUCLEOTIDE SEQUENCE [LARGE SCALE GENOMIC DNA]</scope>
    <source>
        <strain evidence="3">CCUG 45958</strain>
    </source>
</reference>
<dbReference type="STRING" id="44742.AXF13_04985"/>
<gene>
    <name evidence="2" type="ORF">AXF13_04985</name>
</gene>
<protein>
    <submittedName>
        <fullName evidence="2">Uncharacterized protein</fullName>
    </submittedName>
</protein>